<dbReference type="Proteomes" id="UP001157034">
    <property type="component" value="Unassembled WGS sequence"/>
</dbReference>
<name>A0ABQ6K6A0_9MICO</name>
<dbReference type="RefSeq" id="WP_284253281.1">
    <property type="nucleotide sequence ID" value="NZ_BSVB01000001.1"/>
</dbReference>
<dbReference type="InterPro" id="IPR007569">
    <property type="entry name" value="DUF559"/>
</dbReference>
<accession>A0ABQ6K6A0</accession>
<proteinExistence type="predicted"/>
<evidence type="ECO:0000313" key="2">
    <source>
        <dbReference type="EMBL" id="GMA94311.1"/>
    </source>
</evidence>
<dbReference type="Pfam" id="PF04480">
    <property type="entry name" value="DUF559"/>
    <property type="match status" value="1"/>
</dbReference>
<dbReference type="SUPFAM" id="SSF52980">
    <property type="entry name" value="Restriction endonuclease-like"/>
    <property type="match status" value="1"/>
</dbReference>
<protein>
    <recommendedName>
        <fullName evidence="1">DUF559 domain-containing protein</fullName>
    </recommendedName>
</protein>
<organism evidence="2 3">
    <name type="scientific">Pseudolysinimonas kribbensis</name>
    <dbReference type="NCBI Taxonomy" id="433641"/>
    <lineage>
        <taxon>Bacteria</taxon>
        <taxon>Bacillati</taxon>
        <taxon>Actinomycetota</taxon>
        <taxon>Actinomycetes</taxon>
        <taxon>Micrococcales</taxon>
        <taxon>Microbacteriaceae</taxon>
        <taxon>Pseudolysinimonas</taxon>
    </lineage>
</organism>
<comment type="caution">
    <text evidence="2">The sequence shown here is derived from an EMBL/GenBank/DDBJ whole genome shotgun (WGS) entry which is preliminary data.</text>
</comment>
<sequence length="98" mass="11407">MRILSAGLPAPVVNPVIRSRSGAFVARVDLCWPQYRMVLEYEGDQHRTDAAQWHRDLQRVPRLEEEGWHVTRAADPDLADTTRIIRNLERLMRTRTTT</sequence>
<evidence type="ECO:0000313" key="3">
    <source>
        <dbReference type="Proteomes" id="UP001157034"/>
    </source>
</evidence>
<dbReference type="EMBL" id="BSVB01000001">
    <property type="protein sequence ID" value="GMA94311.1"/>
    <property type="molecule type" value="Genomic_DNA"/>
</dbReference>
<reference evidence="3" key="1">
    <citation type="journal article" date="2019" name="Int. J. Syst. Evol. Microbiol.">
        <title>The Global Catalogue of Microorganisms (GCM) 10K type strain sequencing project: providing services to taxonomists for standard genome sequencing and annotation.</title>
        <authorList>
            <consortium name="The Broad Institute Genomics Platform"/>
            <consortium name="The Broad Institute Genome Sequencing Center for Infectious Disease"/>
            <person name="Wu L."/>
            <person name="Ma J."/>
        </authorList>
    </citation>
    <scope>NUCLEOTIDE SEQUENCE [LARGE SCALE GENOMIC DNA]</scope>
    <source>
        <strain evidence="3">NBRC 108894</strain>
    </source>
</reference>
<feature type="domain" description="DUF559" evidence="1">
    <location>
        <begin position="28"/>
        <end position="85"/>
    </location>
</feature>
<dbReference type="InterPro" id="IPR011335">
    <property type="entry name" value="Restrct_endonuc-II-like"/>
</dbReference>
<dbReference type="Gene3D" id="3.40.960.10">
    <property type="entry name" value="VSR Endonuclease"/>
    <property type="match status" value="1"/>
</dbReference>
<gene>
    <name evidence="2" type="ORF">GCM10025881_11350</name>
</gene>
<evidence type="ECO:0000259" key="1">
    <source>
        <dbReference type="Pfam" id="PF04480"/>
    </source>
</evidence>
<keyword evidence="3" id="KW-1185">Reference proteome</keyword>